<name>A0A0N5BUY6_STREA</name>
<feature type="compositionally biased region" description="Basic residues" evidence="1">
    <location>
        <begin position="1"/>
        <end position="14"/>
    </location>
</feature>
<dbReference type="WBParaSite" id="SPAL_0000965400.1">
    <property type="protein sequence ID" value="SPAL_0000965400.1"/>
    <property type="gene ID" value="SPAL_0000965400"/>
</dbReference>
<feature type="compositionally biased region" description="Acidic residues" evidence="1">
    <location>
        <begin position="260"/>
        <end position="281"/>
    </location>
</feature>
<dbReference type="STRING" id="174720.A0A0N5BUY6"/>
<sequence>MVTKRFKKSAKKTPKKQEKDSVVHLSGDEDDDVSKFVERTEYKDRIPEDLELDLMESRTTAENLSKNVMIFADYDSGDSDEEGDKSKSNLLSKGSSKGSRIKKLDSENAMDTSESFTGMDDVDPTVRKYVEYLTFMENLKPIFEHFLGKLSETSRLYKLMSYYNILRNHMSCLIMFHLFKFNDGRIFDMKKEEEKQIDLVMRFMDVLCDIYPEVEQIISLLDNETENGDILKDMYGNLNAVDCEEVYAALKDSSDITEKDGDELDYSEDDQLSTDSEDDLEDRELLRELKKKKDVGDDEDVKEKHVQRRLDQAILDNKGYVPGGKKKKKTPGVKRRQQFQKASLRNRSNVPGVRKEIPKHEGEARGIKTNVIKSRKF</sequence>
<feature type="region of interest" description="Disordered" evidence="1">
    <location>
        <begin position="77"/>
        <end position="117"/>
    </location>
</feature>
<evidence type="ECO:0000256" key="1">
    <source>
        <dbReference type="SAM" id="MobiDB-lite"/>
    </source>
</evidence>
<dbReference type="InterPro" id="IPR018972">
    <property type="entry name" value="Sas10_C_dom"/>
</dbReference>
<keyword evidence="3" id="KW-1185">Reference proteome</keyword>
<feature type="compositionally biased region" description="Basic and acidic residues" evidence="1">
    <location>
        <begin position="353"/>
        <end position="366"/>
    </location>
</feature>
<feature type="compositionally biased region" description="Polar residues" evidence="1">
    <location>
        <begin position="339"/>
        <end position="349"/>
    </location>
</feature>
<dbReference type="Proteomes" id="UP000046392">
    <property type="component" value="Unplaced"/>
</dbReference>
<feature type="region of interest" description="Disordered" evidence="1">
    <location>
        <begin position="1"/>
        <end position="30"/>
    </location>
</feature>
<dbReference type="Pfam" id="PF09368">
    <property type="entry name" value="Sas10"/>
    <property type="match status" value="1"/>
</dbReference>
<evidence type="ECO:0000313" key="4">
    <source>
        <dbReference type="WBParaSite" id="SPAL_0000965400.1"/>
    </source>
</evidence>
<protein>
    <submittedName>
        <fullName evidence="4">Sas10 domain-containing protein</fullName>
    </submittedName>
</protein>
<feature type="region of interest" description="Disordered" evidence="1">
    <location>
        <begin position="258"/>
        <end position="281"/>
    </location>
</feature>
<evidence type="ECO:0000259" key="2">
    <source>
        <dbReference type="Pfam" id="PF09368"/>
    </source>
</evidence>
<feature type="compositionally biased region" description="Basic residues" evidence="1">
    <location>
        <begin position="324"/>
        <end position="338"/>
    </location>
</feature>
<feature type="compositionally biased region" description="Basic and acidic residues" evidence="1">
    <location>
        <begin position="301"/>
        <end position="311"/>
    </location>
</feature>
<dbReference type="AlphaFoldDB" id="A0A0N5BUY6"/>
<organism evidence="3 4">
    <name type="scientific">Strongyloides papillosus</name>
    <name type="common">Intestinal threadworm</name>
    <dbReference type="NCBI Taxonomy" id="174720"/>
    <lineage>
        <taxon>Eukaryota</taxon>
        <taxon>Metazoa</taxon>
        <taxon>Ecdysozoa</taxon>
        <taxon>Nematoda</taxon>
        <taxon>Chromadorea</taxon>
        <taxon>Rhabditida</taxon>
        <taxon>Tylenchina</taxon>
        <taxon>Panagrolaimomorpha</taxon>
        <taxon>Strongyloidoidea</taxon>
        <taxon>Strongyloididae</taxon>
        <taxon>Strongyloides</taxon>
    </lineage>
</organism>
<feature type="compositionally biased region" description="Low complexity" evidence="1">
    <location>
        <begin position="88"/>
        <end position="98"/>
    </location>
</feature>
<reference evidence="4" key="1">
    <citation type="submission" date="2017-02" db="UniProtKB">
        <authorList>
            <consortium name="WormBaseParasite"/>
        </authorList>
    </citation>
    <scope>IDENTIFICATION</scope>
</reference>
<evidence type="ECO:0000313" key="3">
    <source>
        <dbReference type="Proteomes" id="UP000046392"/>
    </source>
</evidence>
<feature type="region of interest" description="Disordered" evidence="1">
    <location>
        <begin position="294"/>
        <end position="377"/>
    </location>
</feature>
<accession>A0A0N5BUY6</accession>
<feature type="domain" description="Sas10 C-terminal" evidence="2">
    <location>
        <begin position="307"/>
        <end position="377"/>
    </location>
</feature>
<proteinExistence type="predicted"/>